<evidence type="ECO:0000256" key="9">
    <source>
        <dbReference type="ARBA" id="ARBA00022989"/>
    </source>
</evidence>
<dbReference type="FunFam" id="3.40.1690.10:FF:000001">
    <property type="entry name" value="Flagellar biosynthetic protein FlhB"/>
    <property type="match status" value="1"/>
</dbReference>
<keyword evidence="6 13" id="KW-0812">Transmembrane</keyword>
<comment type="function">
    <text evidence="12 13">Required for formation of the rod structure in the basal body of the flagellar apparatus. Together with FliI and FliH, may constitute the export apparatus of flagellin.</text>
</comment>
<keyword evidence="16" id="KW-0966">Cell projection</keyword>
<dbReference type="EMBL" id="PDKM01000006">
    <property type="protein sequence ID" value="RXK09319.1"/>
    <property type="molecule type" value="Genomic_DNA"/>
</dbReference>
<evidence type="ECO:0000256" key="13">
    <source>
        <dbReference type="RuleBase" id="RU364091"/>
    </source>
</evidence>
<dbReference type="InterPro" id="IPR006136">
    <property type="entry name" value="FlhB"/>
</dbReference>
<dbReference type="KEGG" id="hbv:ABIV_0477"/>
<dbReference type="PANTHER" id="PTHR30531">
    <property type="entry name" value="FLAGELLAR BIOSYNTHETIC PROTEIN FLHB"/>
    <property type="match status" value="1"/>
</dbReference>
<feature type="transmembrane region" description="Helical" evidence="13">
    <location>
        <begin position="186"/>
        <end position="206"/>
    </location>
</feature>
<keyword evidence="8 13" id="KW-0653">Protein transport</keyword>
<dbReference type="GO" id="GO:0009306">
    <property type="term" value="P:protein secretion"/>
    <property type="evidence" value="ECO:0007669"/>
    <property type="project" value="InterPro"/>
</dbReference>
<evidence type="ECO:0000256" key="14">
    <source>
        <dbReference type="SAM" id="MobiDB-lite"/>
    </source>
</evidence>
<evidence type="ECO:0000256" key="5">
    <source>
        <dbReference type="ARBA" id="ARBA00022475"/>
    </source>
</evidence>
<evidence type="ECO:0000313" key="16">
    <source>
        <dbReference type="EMBL" id="RXK09319.1"/>
    </source>
</evidence>
<feature type="compositionally biased region" description="Basic and acidic residues" evidence="14">
    <location>
        <begin position="9"/>
        <end position="21"/>
    </location>
</feature>
<keyword evidence="4 13" id="KW-0813">Transport</keyword>
<feature type="transmembrane region" description="Helical" evidence="13">
    <location>
        <begin position="144"/>
        <end position="166"/>
    </location>
</feature>
<proteinExistence type="inferred from homology"/>
<sequence>MADEEEKTEEPTSKKIEDAKKEGNVPKSMEVTGAAVLLFGSVYLLFFSGFTFDSIKKLMLFSYNFIGEEMSPAVYYSIGYTFIITAVKALAPLFALVLVLALVTNWTQFGFLAIPLKIDLQKLDPIKGLKNIFGLKKAIEALKLTLKLIIIVAVMFLVLALTHKAFLAMMDKEFYSTFNTIIELTTYFLAAILLIILIFAIIDFFFTRHYYFKSLKMSKQEIKDEYKNMEGDPQVKGRIRKIQMQMHSKRMMNSVPEADVVITNPTHYAVALKYDSSSDNAPKVVAKGIDFIALKIKDIARENDIPIIENPALARSLHAQIEVDQEIPGEFYKALAEIFSYVFELKKKKR</sequence>
<dbReference type="InterPro" id="IPR029025">
    <property type="entry name" value="T3SS_substrate_exporter_C"/>
</dbReference>
<dbReference type="PRINTS" id="PR00950">
    <property type="entry name" value="TYPE3IMSPROT"/>
</dbReference>
<keyword evidence="18" id="KW-1185">Reference proteome</keyword>
<dbReference type="AlphaFoldDB" id="A0AAX2A529"/>
<keyword evidence="9 13" id="KW-1133">Transmembrane helix</keyword>
<keyword evidence="11 13" id="KW-1006">Bacterial flagellum protein export</keyword>
<organism evidence="16 18">
    <name type="scientific">Halarcobacter bivalviorum</name>
    <dbReference type="NCBI Taxonomy" id="663364"/>
    <lineage>
        <taxon>Bacteria</taxon>
        <taxon>Pseudomonadati</taxon>
        <taxon>Campylobacterota</taxon>
        <taxon>Epsilonproteobacteria</taxon>
        <taxon>Campylobacterales</taxon>
        <taxon>Arcobacteraceae</taxon>
        <taxon>Halarcobacter</taxon>
    </lineage>
</organism>
<dbReference type="Gene3D" id="3.40.1690.10">
    <property type="entry name" value="secretion proteins EscU"/>
    <property type="match status" value="1"/>
</dbReference>
<dbReference type="GO" id="GO:0044780">
    <property type="term" value="P:bacterial-type flagellum assembly"/>
    <property type="evidence" value="ECO:0007669"/>
    <property type="project" value="InterPro"/>
</dbReference>
<dbReference type="GO" id="GO:0005886">
    <property type="term" value="C:plasma membrane"/>
    <property type="evidence" value="ECO:0007669"/>
    <property type="project" value="UniProtKB-SubCell"/>
</dbReference>
<evidence type="ECO:0000256" key="12">
    <source>
        <dbReference type="ARBA" id="ARBA00025078"/>
    </source>
</evidence>
<dbReference type="InterPro" id="IPR006135">
    <property type="entry name" value="T3SS_substrate_exporter"/>
</dbReference>
<evidence type="ECO:0000256" key="6">
    <source>
        <dbReference type="ARBA" id="ARBA00022692"/>
    </source>
</evidence>
<evidence type="ECO:0000313" key="15">
    <source>
        <dbReference type="EMBL" id="AXH11498.1"/>
    </source>
</evidence>
<dbReference type="EMBL" id="CP031217">
    <property type="protein sequence ID" value="AXH11498.1"/>
    <property type="molecule type" value="Genomic_DNA"/>
</dbReference>
<feature type="transmembrane region" description="Helical" evidence="13">
    <location>
        <begin position="31"/>
        <end position="52"/>
    </location>
</feature>
<reference evidence="15 17" key="2">
    <citation type="submission" date="2018-07" db="EMBL/GenBank/DDBJ databases">
        <title>Complete genome of the Arcobacter bivalviorum type strain LMG 26154.</title>
        <authorList>
            <person name="Miller W.G."/>
            <person name="Yee E."/>
            <person name="Bono J.L."/>
        </authorList>
    </citation>
    <scope>NUCLEOTIDE SEQUENCE [LARGE SCALE GENOMIC DNA]</scope>
    <source>
        <strain evidence="15 17">LMG 26154</strain>
    </source>
</reference>
<dbReference type="PANTHER" id="PTHR30531:SF12">
    <property type="entry name" value="FLAGELLAR BIOSYNTHETIC PROTEIN FLHB"/>
    <property type="match status" value="1"/>
</dbReference>
<evidence type="ECO:0000256" key="1">
    <source>
        <dbReference type="ARBA" id="ARBA00004429"/>
    </source>
</evidence>
<keyword evidence="16" id="KW-0969">Cilium</keyword>
<dbReference type="Pfam" id="PF01312">
    <property type="entry name" value="Bac_export_2"/>
    <property type="match status" value="1"/>
</dbReference>
<evidence type="ECO:0000313" key="17">
    <source>
        <dbReference type="Proteomes" id="UP000253850"/>
    </source>
</evidence>
<evidence type="ECO:0000256" key="2">
    <source>
        <dbReference type="ARBA" id="ARBA00010690"/>
    </source>
</evidence>
<evidence type="ECO:0000256" key="7">
    <source>
        <dbReference type="ARBA" id="ARBA00022795"/>
    </source>
</evidence>
<keyword evidence="10 13" id="KW-0472">Membrane</keyword>
<keyword evidence="7 13" id="KW-1005">Bacterial flagellum biogenesis</keyword>
<dbReference type="SUPFAM" id="SSF160544">
    <property type="entry name" value="EscU C-terminal domain-like"/>
    <property type="match status" value="1"/>
</dbReference>
<gene>
    <name evidence="13 16" type="primary">flhB</name>
    <name evidence="15" type="ORF">ABIV_0477</name>
    <name evidence="16" type="ORF">CRV05_10330</name>
</gene>
<feature type="transmembrane region" description="Helical" evidence="13">
    <location>
        <begin position="73"/>
        <end position="91"/>
    </location>
</feature>
<comment type="similarity">
    <text evidence="2 13">Belongs to the type III secretion exporter family.</text>
</comment>
<evidence type="ECO:0000256" key="4">
    <source>
        <dbReference type="ARBA" id="ARBA00022448"/>
    </source>
</evidence>
<dbReference type="Gene3D" id="6.10.250.2080">
    <property type="match status" value="1"/>
</dbReference>
<protein>
    <recommendedName>
        <fullName evidence="3 13">Flagellar biosynthetic protein FlhB</fullName>
    </recommendedName>
</protein>
<evidence type="ECO:0000256" key="3">
    <source>
        <dbReference type="ARBA" id="ARBA00021622"/>
    </source>
</evidence>
<reference evidence="16 18" key="1">
    <citation type="submission" date="2017-10" db="EMBL/GenBank/DDBJ databases">
        <title>Genomics of the genus Arcobacter.</title>
        <authorList>
            <person name="Perez-Cataluna A."/>
            <person name="Figueras M.J."/>
        </authorList>
    </citation>
    <scope>NUCLEOTIDE SEQUENCE [LARGE SCALE GENOMIC DNA]</scope>
    <source>
        <strain evidence="16 18">CECT 7835</strain>
    </source>
</reference>
<comment type="subcellular location">
    <subcellularLocation>
        <location evidence="1">Cell inner membrane</location>
        <topology evidence="1">Multi-pass membrane protein</topology>
    </subcellularLocation>
    <subcellularLocation>
        <location evidence="13">Cell membrane</location>
    </subcellularLocation>
</comment>
<dbReference type="RefSeq" id="WP_114838371.1">
    <property type="nucleotide sequence ID" value="NZ_CP031217.1"/>
</dbReference>
<dbReference type="Proteomes" id="UP000253850">
    <property type="component" value="Chromosome"/>
</dbReference>
<accession>A0AAX2A529</accession>
<feature type="region of interest" description="Disordered" evidence="14">
    <location>
        <begin position="1"/>
        <end position="21"/>
    </location>
</feature>
<evidence type="ECO:0000313" key="18">
    <source>
        <dbReference type="Proteomes" id="UP000289193"/>
    </source>
</evidence>
<evidence type="ECO:0000256" key="11">
    <source>
        <dbReference type="ARBA" id="ARBA00023225"/>
    </source>
</evidence>
<evidence type="ECO:0000256" key="10">
    <source>
        <dbReference type="ARBA" id="ARBA00023136"/>
    </source>
</evidence>
<keyword evidence="5 13" id="KW-1003">Cell membrane</keyword>
<dbReference type="Proteomes" id="UP000289193">
    <property type="component" value="Unassembled WGS sequence"/>
</dbReference>
<name>A0AAX2A529_9BACT</name>
<evidence type="ECO:0000256" key="8">
    <source>
        <dbReference type="ARBA" id="ARBA00022927"/>
    </source>
</evidence>
<dbReference type="NCBIfam" id="TIGR00328">
    <property type="entry name" value="flhB"/>
    <property type="match status" value="1"/>
</dbReference>
<keyword evidence="16" id="KW-0282">Flagellum</keyword>